<evidence type="ECO:0000313" key="1">
    <source>
        <dbReference type="EMBL" id="MQL89364.1"/>
    </source>
</evidence>
<name>A0A843V6W0_COLES</name>
<organism evidence="1 2">
    <name type="scientific">Colocasia esculenta</name>
    <name type="common">Wild taro</name>
    <name type="synonym">Arum esculentum</name>
    <dbReference type="NCBI Taxonomy" id="4460"/>
    <lineage>
        <taxon>Eukaryota</taxon>
        <taxon>Viridiplantae</taxon>
        <taxon>Streptophyta</taxon>
        <taxon>Embryophyta</taxon>
        <taxon>Tracheophyta</taxon>
        <taxon>Spermatophyta</taxon>
        <taxon>Magnoliopsida</taxon>
        <taxon>Liliopsida</taxon>
        <taxon>Araceae</taxon>
        <taxon>Aroideae</taxon>
        <taxon>Colocasieae</taxon>
        <taxon>Colocasia</taxon>
    </lineage>
</organism>
<reference evidence="1" key="1">
    <citation type="submission" date="2017-07" db="EMBL/GenBank/DDBJ databases">
        <title>Taro Niue Genome Assembly and Annotation.</title>
        <authorList>
            <person name="Atibalentja N."/>
            <person name="Keating K."/>
            <person name="Fields C.J."/>
        </authorList>
    </citation>
    <scope>NUCLEOTIDE SEQUENCE</scope>
    <source>
        <strain evidence="1">Niue_2</strain>
        <tissue evidence="1">Leaf</tissue>
    </source>
</reference>
<dbReference type="Proteomes" id="UP000652761">
    <property type="component" value="Unassembled WGS sequence"/>
</dbReference>
<evidence type="ECO:0000313" key="2">
    <source>
        <dbReference type="Proteomes" id="UP000652761"/>
    </source>
</evidence>
<keyword evidence="2" id="KW-1185">Reference proteome</keyword>
<accession>A0A843V6W0</accession>
<proteinExistence type="predicted"/>
<comment type="caution">
    <text evidence="1">The sequence shown here is derived from an EMBL/GenBank/DDBJ whole genome shotgun (WGS) entry which is preliminary data.</text>
</comment>
<dbReference type="EMBL" id="NMUH01001143">
    <property type="protein sequence ID" value="MQL89364.1"/>
    <property type="molecule type" value="Genomic_DNA"/>
</dbReference>
<protein>
    <submittedName>
        <fullName evidence="1">Uncharacterized protein</fullName>
    </submittedName>
</protein>
<dbReference type="AlphaFoldDB" id="A0A843V6W0"/>
<sequence length="63" mass="7479">MRLNESLARRACPMNMSSNLQNRSENSFLEIIFDVPKKWTIYLSTLRNNRNEGGRSSRMKKRM</sequence>
<gene>
    <name evidence="1" type="ORF">Taro_021944</name>
</gene>